<dbReference type="PROSITE" id="PS50188">
    <property type="entry name" value="B302_SPRY"/>
    <property type="match status" value="1"/>
</dbReference>
<dbReference type="GO" id="GO:0005737">
    <property type="term" value="C:cytoplasm"/>
    <property type="evidence" value="ECO:0007669"/>
    <property type="project" value="UniProtKB-SubCell"/>
</dbReference>
<keyword evidence="3" id="KW-0433">Leucine-rich repeat</keyword>
<dbReference type="Pfam" id="PF00622">
    <property type="entry name" value="SPRY"/>
    <property type="match status" value="1"/>
</dbReference>
<dbReference type="GO" id="GO:0005524">
    <property type="term" value="F:ATP binding"/>
    <property type="evidence" value="ECO:0007669"/>
    <property type="project" value="UniProtKB-KW"/>
</dbReference>
<dbReference type="PANTHER" id="PTHR24106">
    <property type="entry name" value="NACHT, LRR AND CARD DOMAINS-CONTAINING"/>
    <property type="match status" value="1"/>
</dbReference>
<reference evidence="8" key="1">
    <citation type="submission" date="2025-08" db="UniProtKB">
        <authorList>
            <consortium name="Ensembl"/>
        </authorList>
    </citation>
    <scope>IDENTIFICATION</scope>
</reference>
<dbReference type="SUPFAM" id="SSF52047">
    <property type="entry name" value="RNI-like"/>
    <property type="match status" value="1"/>
</dbReference>
<evidence type="ECO:0000259" key="7">
    <source>
        <dbReference type="PROSITE" id="PS50188"/>
    </source>
</evidence>
<evidence type="ECO:0000256" key="3">
    <source>
        <dbReference type="ARBA" id="ARBA00022614"/>
    </source>
</evidence>
<dbReference type="Ensembl" id="ENSMAMT00000055333.1">
    <property type="protein sequence ID" value="ENSMAMP00000064605.1"/>
    <property type="gene ID" value="ENSMAMG00000027543.1"/>
</dbReference>
<dbReference type="SMART" id="SM00368">
    <property type="entry name" value="LRR_RI"/>
    <property type="match status" value="3"/>
</dbReference>
<feature type="domain" description="B30.2/SPRY" evidence="7">
    <location>
        <begin position="479"/>
        <end position="669"/>
    </location>
</feature>
<dbReference type="SMART" id="SM00589">
    <property type="entry name" value="PRY"/>
    <property type="match status" value="1"/>
</dbReference>
<dbReference type="InterPro" id="IPR003877">
    <property type="entry name" value="SPRY_dom"/>
</dbReference>
<dbReference type="InterPro" id="IPR003879">
    <property type="entry name" value="Butyrophylin_SPRY"/>
</dbReference>
<dbReference type="InterPro" id="IPR032675">
    <property type="entry name" value="LRR_dom_sf"/>
</dbReference>
<dbReference type="GeneTree" id="ENSGT01150000286911"/>
<evidence type="ECO:0000256" key="1">
    <source>
        <dbReference type="ARBA" id="ARBA00004496"/>
    </source>
</evidence>
<dbReference type="Gene3D" id="3.80.10.10">
    <property type="entry name" value="Ribonuclease Inhibitor"/>
    <property type="match status" value="1"/>
</dbReference>
<dbReference type="SUPFAM" id="SSF49899">
    <property type="entry name" value="Concanavalin A-like lectins/glucanases"/>
    <property type="match status" value="1"/>
</dbReference>
<dbReference type="InterPro" id="IPR001611">
    <property type="entry name" value="Leu-rich_rpt"/>
</dbReference>
<evidence type="ECO:0000313" key="8">
    <source>
        <dbReference type="Ensembl" id="ENSMAMP00000064605.1"/>
    </source>
</evidence>
<proteinExistence type="predicted"/>
<dbReference type="Pfam" id="PF17776">
    <property type="entry name" value="NLRC4_HD2"/>
    <property type="match status" value="1"/>
</dbReference>
<sequence>MVTEIRGFNDPQKEDYFKKRFSQDLSLADRIISHIQSSQSLDIMCQIPIFCWISALLFQEVFRGDEKTETPQTLTEMMAHFLFVQTKHTSRKKDKKTEKSREQLLKTHREFLLKLGKLAFVELQKNNLIFYEEDLKDCGVDIKEAPIYSGFFNAVLREEEVFSQKKVFFFVHLTVQEFFAALFVYECLTNKRTSELSEFLDLKGQRELNLLDLLKTTVDKVLEVKNVNLDFFLRFLLGLMVEPNRRVLQGLLPSPDPSQETDKKILTYLKSIRRKTLSPDSCVRLFQAMVEMRDHKVKDEIQEYLKLTDRSKTDLTPLHCSALAYMLQVSKNDVDMLDLKSFHTSEEGRRRLIPAVRSSRKAILADCRVTAEWSEHLAFALKFSYSALKDLDLSNNDLKDSGVNLFCHGLSSHSCKLETLSLSGCLVTETGCVFLASALKSNPSHLKELDLSYNHPGDSGKTLLSHLQDDPRYKLSKLNVEHCGSHRMKPGIKKYAWELTLDPGTAHQNLLLSEGNRKVTWVEEEQKNPHHLKRSDQSQQVLCQQGLDGRSYWEVEVFGPLSVGVTYRGTGRKKKMDHVQMGQDDRSWCLVCSDDGYYVQHNSNKVDVPSLGLRHSRVGVYLDWLTGTLSFYRVSSDSLTHLHTFKTQFRGRLYPAVELHARLMPHFVR</sequence>
<dbReference type="InterPro" id="IPR013320">
    <property type="entry name" value="ConA-like_dom_sf"/>
</dbReference>
<protein>
    <recommendedName>
        <fullName evidence="7">B30.2/SPRY domain-containing protein</fullName>
    </recommendedName>
</protein>
<dbReference type="InterPro" id="IPR006574">
    <property type="entry name" value="PRY"/>
</dbReference>
<dbReference type="InterPro" id="IPR051261">
    <property type="entry name" value="NLR"/>
</dbReference>
<dbReference type="AlphaFoldDB" id="A0A7N8YG10"/>
<evidence type="ECO:0000256" key="2">
    <source>
        <dbReference type="ARBA" id="ARBA00022490"/>
    </source>
</evidence>
<name>A0A7N8YG10_9TELE</name>
<dbReference type="Pfam" id="PF13516">
    <property type="entry name" value="LRR_6"/>
    <property type="match status" value="2"/>
</dbReference>
<evidence type="ECO:0000256" key="6">
    <source>
        <dbReference type="ARBA" id="ARBA00022840"/>
    </source>
</evidence>
<keyword evidence="4" id="KW-0677">Repeat</keyword>
<dbReference type="Pfam" id="PF13765">
    <property type="entry name" value="PRY"/>
    <property type="match status" value="1"/>
</dbReference>
<dbReference type="SMART" id="SM00449">
    <property type="entry name" value="SPRY"/>
    <property type="match status" value="1"/>
</dbReference>
<comment type="subcellular location">
    <subcellularLocation>
        <location evidence="1">Cytoplasm</location>
    </subcellularLocation>
</comment>
<dbReference type="InterPro" id="IPR041267">
    <property type="entry name" value="NLRP_HD2"/>
</dbReference>
<dbReference type="InterPro" id="IPR001870">
    <property type="entry name" value="B30.2/SPRY"/>
</dbReference>
<keyword evidence="9" id="KW-1185">Reference proteome</keyword>
<dbReference type="Pfam" id="PF17779">
    <property type="entry name" value="WHD_NOD2"/>
    <property type="match status" value="1"/>
</dbReference>
<reference evidence="8" key="2">
    <citation type="submission" date="2025-09" db="UniProtKB">
        <authorList>
            <consortium name="Ensembl"/>
        </authorList>
    </citation>
    <scope>IDENTIFICATION</scope>
</reference>
<keyword evidence="6" id="KW-0067">ATP-binding</keyword>
<dbReference type="InterPro" id="IPR043136">
    <property type="entry name" value="B30.2/SPRY_sf"/>
</dbReference>
<accession>A0A7N8YG10</accession>
<keyword evidence="5" id="KW-0547">Nucleotide-binding</keyword>
<keyword evidence="2" id="KW-0963">Cytoplasm</keyword>
<organism evidence="8 9">
    <name type="scientific">Mastacembelus armatus</name>
    <name type="common">zig-zag eel</name>
    <dbReference type="NCBI Taxonomy" id="205130"/>
    <lineage>
        <taxon>Eukaryota</taxon>
        <taxon>Metazoa</taxon>
        <taxon>Chordata</taxon>
        <taxon>Craniata</taxon>
        <taxon>Vertebrata</taxon>
        <taxon>Euteleostomi</taxon>
        <taxon>Actinopterygii</taxon>
        <taxon>Neopterygii</taxon>
        <taxon>Teleostei</taxon>
        <taxon>Neoteleostei</taxon>
        <taxon>Acanthomorphata</taxon>
        <taxon>Anabantaria</taxon>
        <taxon>Synbranchiformes</taxon>
        <taxon>Mastacembelidae</taxon>
        <taxon>Mastacembelus</taxon>
    </lineage>
</organism>
<evidence type="ECO:0000256" key="4">
    <source>
        <dbReference type="ARBA" id="ARBA00022737"/>
    </source>
</evidence>
<evidence type="ECO:0000256" key="5">
    <source>
        <dbReference type="ARBA" id="ARBA00022741"/>
    </source>
</evidence>
<dbReference type="Gene3D" id="2.60.120.920">
    <property type="match status" value="1"/>
</dbReference>
<dbReference type="InterPro" id="IPR041075">
    <property type="entry name" value="NOD1/2_WH"/>
</dbReference>
<dbReference type="InParanoid" id="A0A7N8YG10"/>
<evidence type="ECO:0000313" key="9">
    <source>
        <dbReference type="Proteomes" id="UP000261640"/>
    </source>
</evidence>
<dbReference type="PRINTS" id="PR01407">
    <property type="entry name" value="BUTYPHLNCDUF"/>
</dbReference>
<dbReference type="Proteomes" id="UP000261640">
    <property type="component" value="Unplaced"/>
</dbReference>